<evidence type="ECO:0000256" key="10">
    <source>
        <dbReference type="ARBA" id="ARBA00061390"/>
    </source>
</evidence>
<feature type="transmembrane region" description="Helical" evidence="16">
    <location>
        <begin position="688"/>
        <end position="708"/>
    </location>
</feature>
<dbReference type="CDD" id="cd14480">
    <property type="entry name" value="SPX_VTC2_like"/>
    <property type="match status" value="1"/>
</dbReference>
<evidence type="ECO:0000256" key="16">
    <source>
        <dbReference type="SAM" id="Phobius"/>
    </source>
</evidence>
<comment type="caution">
    <text evidence="18">The sequence shown here is derived from an EMBL/GenBank/DDBJ whole genome shotgun (WGS) entry which is preliminary data.</text>
</comment>
<dbReference type="GO" id="GO:0033254">
    <property type="term" value="C:vacuolar transporter chaperone complex"/>
    <property type="evidence" value="ECO:0007669"/>
    <property type="project" value="TreeGrafter"/>
</dbReference>
<feature type="region of interest" description="Disordered" evidence="15">
    <location>
        <begin position="588"/>
        <end position="609"/>
    </location>
</feature>
<comment type="subcellular location">
    <subcellularLocation>
        <location evidence="2">Vacuole membrane</location>
        <topology evidence="2">Multi-pass membrane protein</topology>
    </subcellularLocation>
</comment>
<keyword evidence="8 16" id="KW-0472">Membrane</keyword>
<reference evidence="18" key="1">
    <citation type="journal article" date="2020" name="Fungal Divers.">
        <title>Resolving the Mortierellaceae phylogeny through synthesis of multi-gene phylogenetics and phylogenomics.</title>
        <authorList>
            <person name="Vandepol N."/>
            <person name="Liber J."/>
            <person name="Desiro A."/>
            <person name="Na H."/>
            <person name="Kennedy M."/>
            <person name="Barry K."/>
            <person name="Grigoriev I.V."/>
            <person name="Miller A.N."/>
            <person name="O'Donnell K."/>
            <person name="Stajich J.E."/>
            <person name="Bonito G."/>
        </authorList>
    </citation>
    <scope>NUCLEOTIDE SEQUENCE</scope>
    <source>
        <strain evidence="18">MES-2147</strain>
    </source>
</reference>
<gene>
    <name evidence="18" type="primary">VTC4_2</name>
    <name evidence="18" type="ORF">BGZ65_000730</name>
</gene>
<evidence type="ECO:0000256" key="5">
    <source>
        <dbReference type="ARBA" id="ARBA00022679"/>
    </source>
</evidence>
<dbReference type="Proteomes" id="UP000749646">
    <property type="component" value="Unassembled WGS sequence"/>
</dbReference>
<evidence type="ECO:0000259" key="17">
    <source>
        <dbReference type="PROSITE" id="PS51382"/>
    </source>
</evidence>
<sequence length="785" mass="90436">MKFGQHLAYSVQPEWSFNYISYDELKDVIKTRTATQVWTEADEGYFVELLERELEKVYSFQNVKLGEVRRKLSYFHTQSQEFKKNEAQEESWQALEIEILRLVAEVDVMAKYTRLNYTGFLKIVKKHDKQTGWMLKSIFHVRLNTKPFHKENYDGIIVRLSAIYHVVVARGKKLKGDDQFSNWDSSAFVRDTTKYWIHPDNITEVKLVIMKHLPVLLFNTKKEYEDQDAAISSVYVDNDAFECYQGRLEKTDMAQAIRIRWYGPTPTNNGQCFLERKVHREKWTGEQSVKERFPIKTKYINPYLGGEYTMDVKFAKLRSRGQKSVKDVELMQKLANEVQTSIVTKKMRPSIRAFYRRTAFQLHNDARVRISLDTELALIREDDYGRERAGDNWKRDDIGIDWPFKQLPAEDITRFPYAVLEVKLQTHHGQEPPAWIVELINSHLVESCPRFSKYIHGVATLLEDKIQILPFWLPQMDQDIRKPPNTDFGLTTFLPRAWPVGTPQAGPRPPIVPRPMIEGSSDSTIKNAKSLSEFEPKKPKTMDKATYQQKMAEKNVNRRNNNSNNFYNQALGVAGSKTSVTGSHPLVDNGSTVSGQALMPPPARPWIDRLNNKDSRLSLGTDSIITEKNHDNANDAGNNNGDGLLRRKSTVRRKRFGFKEKRTAGTPKRAVAAVKLEPKVFFANERTFLNWLQFSVLLGTISLTLLNFGNAVTRVSGAVLTVITLLAMIYALGIFHVRLSNIMSAKPNRQFHDRWGPTVLCVFLFGAYFLNFYTKFIQTQTTDMA</sequence>
<dbReference type="OrthoDB" id="6493944at2759"/>
<keyword evidence="7 16" id="KW-1133">Transmembrane helix</keyword>
<dbReference type="GO" id="GO:0000329">
    <property type="term" value="C:fungal-type vacuole membrane"/>
    <property type="evidence" value="ECO:0007669"/>
    <property type="project" value="TreeGrafter"/>
</dbReference>
<evidence type="ECO:0000313" key="18">
    <source>
        <dbReference type="EMBL" id="KAG0004221.1"/>
    </source>
</evidence>
<dbReference type="InterPro" id="IPR051572">
    <property type="entry name" value="VTC_Complex_Subunit"/>
</dbReference>
<evidence type="ECO:0000256" key="15">
    <source>
        <dbReference type="SAM" id="MobiDB-lite"/>
    </source>
</evidence>
<keyword evidence="19" id="KW-1185">Reference proteome</keyword>
<evidence type="ECO:0000256" key="13">
    <source>
        <dbReference type="ARBA" id="ARBA00080494"/>
    </source>
</evidence>
<keyword evidence="6 16" id="KW-0812">Transmembrane</keyword>
<evidence type="ECO:0000256" key="12">
    <source>
        <dbReference type="ARBA" id="ARBA00075894"/>
    </source>
</evidence>
<feature type="domain" description="SPX" evidence="17">
    <location>
        <begin position="1"/>
        <end position="141"/>
    </location>
</feature>
<evidence type="ECO:0000256" key="4">
    <source>
        <dbReference type="ARBA" id="ARBA00022554"/>
    </source>
</evidence>
<dbReference type="EMBL" id="JAAAHW010000282">
    <property type="protein sequence ID" value="KAG0004221.1"/>
    <property type="molecule type" value="Genomic_DNA"/>
</dbReference>
<proteinExistence type="inferred from homology"/>
<evidence type="ECO:0000313" key="19">
    <source>
        <dbReference type="Proteomes" id="UP000749646"/>
    </source>
</evidence>
<dbReference type="AlphaFoldDB" id="A0A9P6SUC8"/>
<evidence type="ECO:0000256" key="9">
    <source>
        <dbReference type="ARBA" id="ARBA00050204"/>
    </source>
</evidence>
<protein>
    <recommendedName>
        <fullName evidence="11">Vacuolar transporter chaperone complex subunit 4</fullName>
        <ecNumber evidence="3">2.7.4.1</ecNumber>
    </recommendedName>
    <alternativeName>
        <fullName evidence="13">Polyphosphate kinase</fullName>
    </alternativeName>
    <alternativeName>
        <fullName evidence="12">SPX-dependent polyphosphate polymerase VTC subunit 4</fullName>
    </alternativeName>
    <alternativeName>
        <fullName evidence="14">Vacuolar membrane polyphosphate polymerase catalytic subunit</fullName>
    </alternativeName>
</protein>
<dbReference type="PANTHER" id="PTHR46140:SF1">
    <property type="entry name" value="VACUOLAR TRANSPORTER CHAPERONE COMPLEX SUBUNIT 4-RELATED"/>
    <property type="match status" value="1"/>
</dbReference>
<evidence type="ECO:0000256" key="7">
    <source>
        <dbReference type="ARBA" id="ARBA00022989"/>
    </source>
</evidence>
<evidence type="ECO:0000256" key="6">
    <source>
        <dbReference type="ARBA" id="ARBA00022692"/>
    </source>
</evidence>
<dbReference type="GO" id="GO:0006799">
    <property type="term" value="P:polyphosphate biosynthetic process"/>
    <property type="evidence" value="ECO:0007669"/>
    <property type="project" value="UniProtKB-ARBA"/>
</dbReference>
<evidence type="ECO:0000256" key="14">
    <source>
        <dbReference type="ARBA" id="ARBA00081313"/>
    </source>
</evidence>
<dbReference type="GO" id="GO:0008976">
    <property type="term" value="F:polyphosphate kinase activity"/>
    <property type="evidence" value="ECO:0007669"/>
    <property type="project" value="UniProtKB-EC"/>
</dbReference>
<dbReference type="Pfam" id="PF02656">
    <property type="entry name" value="DUF202"/>
    <property type="match status" value="1"/>
</dbReference>
<dbReference type="InterPro" id="IPR018966">
    <property type="entry name" value="VTC_domain"/>
</dbReference>
<organism evidence="18 19">
    <name type="scientific">Modicella reniformis</name>
    <dbReference type="NCBI Taxonomy" id="1440133"/>
    <lineage>
        <taxon>Eukaryota</taxon>
        <taxon>Fungi</taxon>
        <taxon>Fungi incertae sedis</taxon>
        <taxon>Mucoromycota</taxon>
        <taxon>Mortierellomycotina</taxon>
        <taxon>Mortierellomycetes</taxon>
        <taxon>Mortierellales</taxon>
        <taxon>Mortierellaceae</taxon>
        <taxon>Modicella</taxon>
    </lineage>
</organism>
<evidence type="ECO:0000256" key="8">
    <source>
        <dbReference type="ARBA" id="ARBA00023136"/>
    </source>
</evidence>
<dbReference type="Pfam" id="PF09359">
    <property type="entry name" value="VTC"/>
    <property type="match status" value="1"/>
</dbReference>
<dbReference type="FunFam" id="3.20.100.30:FF:000001">
    <property type="entry name" value="Vacuolar transporter chaperone 4"/>
    <property type="match status" value="1"/>
</dbReference>
<dbReference type="InterPro" id="IPR004331">
    <property type="entry name" value="SPX_dom"/>
</dbReference>
<evidence type="ECO:0000256" key="11">
    <source>
        <dbReference type="ARBA" id="ARBA00067464"/>
    </source>
</evidence>
<keyword evidence="5" id="KW-0808">Transferase</keyword>
<evidence type="ECO:0000256" key="1">
    <source>
        <dbReference type="ARBA" id="ARBA00001936"/>
    </source>
</evidence>
<feature type="region of interest" description="Disordered" evidence="15">
    <location>
        <begin position="499"/>
        <end position="524"/>
    </location>
</feature>
<dbReference type="EC" id="2.7.4.1" evidence="3"/>
<comment type="similarity">
    <text evidence="10">Belongs to the VTC4 family.</text>
</comment>
<dbReference type="PROSITE" id="PS51382">
    <property type="entry name" value="SPX"/>
    <property type="match status" value="1"/>
</dbReference>
<comment type="catalytic activity">
    <reaction evidence="9">
        <text>[phosphate](n) + ATP = [phosphate](n+1) + ADP</text>
        <dbReference type="Rhea" id="RHEA:19573"/>
        <dbReference type="Rhea" id="RHEA-COMP:9859"/>
        <dbReference type="Rhea" id="RHEA-COMP:14280"/>
        <dbReference type="ChEBI" id="CHEBI:16838"/>
        <dbReference type="ChEBI" id="CHEBI:30616"/>
        <dbReference type="ChEBI" id="CHEBI:456216"/>
        <dbReference type="EC" id="2.7.4.1"/>
    </reaction>
    <physiologicalReaction direction="left-to-right" evidence="9">
        <dbReference type="Rhea" id="RHEA:19574"/>
    </physiologicalReaction>
</comment>
<evidence type="ECO:0000256" key="3">
    <source>
        <dbReference type="ARBA" id="ARBA00012960"/>
    </source>
</evidence>
<dbReference type="PANTHER" id="PTHR46140">
    <property type="entry name" value="VACUOLAR TRANSPORTER CHAPERONE 1-RELATED"/>
    <property type="match status" value="1"/>
</dbReference>
<evidence type="ECO:0000256" key="2">
    <source>
        <dbReference type="ARBA" id="ARBA00004128"/>
    </source>
</evidence>
<comment type="cofactor">
    <cofactor evidence="1">
        <name>Mn(2+)</name>
        <dbReference type="ChEBI" id="CHEBI:29035"/>
    </cofactor>
</comment>
<feature type="transmembrane region" description="Helical" evidence="16">
    <location>
        <begin position="715"/>
        <end position="735"/>
    </location>
</feature>
<keyword evidence="4" id="KW-0926">Vacuole</keyword>
<name>A0A9P6SUC8_9FUNG</name>
<dbReference type="InterPro" id="IPR003807">
    <property type="entry name" value="DUF202"/>
</dbReference>
<dbReference type="Gene3D" id="3.20.100.30">
    <property type="entry name" value="VTC, catalytic tunnel domain"/>
    <property type="match status" value="1"/>
</dbReference>
<dbReference type="InterPro" id="IPR042267">
    <property type="entry name" value="VTC_sf"/>
</dbReference>
<accession>A0A9P6SUC8</accession>
<dbReference type="CDD" id="cd07751">
    <property type="entry name" value="PolyPPase_VTC4_like"/>
    <property type="match status" value="1"/>
</dbReference>
<feature type="transmembrane region" description="Helical" evidence="16">
    <location>
        <begin position="755"/>
        <end position="774"/>
    </location>
</feature>